<sequence length="133" mass="15838">MITISPFSKIVEYYNFIHDSFVSLAVLLTNCLSVFHVVKTHDHFRISETIENKRLEIKLFVQCLCTTTFLMVICSIYALIFFMGWTREIDGRLFVVFHLSWIFYHTCCPLVYLFTNEKLRLLMGTMFFCFRCD</sequence>
<dbReference type="WBParaSite" id="nRc.2.0.1.t24694-RA">
    <property type="protein sequence ID" value="nRc.2.0.1.t24694-RA"/>
    <property type="gene ID" value="nRc.2.0.1.g24694"/>
</dbReference>
<organism evidence="2 3">
    <name type="scientific">Romanomermis culicivorax</name>
    <name type="common">Nematode worm</name>
    <dbReference type="NCBI Taxonomy" id="13658"/>
    <lineage>
        <taxon>Eukaryota</taxon>
        <taxon>Metazoa</taxon>
        <taxon>Ecdysozoa</taxon>
        <taxon>Nematoda</taxon>
        <taxon>Enoplea</taxon>
        <taxon>Dorylaimia</taxon>
        <taxon>Mermithida</taxon>
        <taxon>Mermithoidea</taxon>
        <taxon>Mermithidae</taxon>
        <taxon>Romanomermis</taxon>
    </lineage>
</organism>
<evidence type="ECO:0000313" key="2">
    <source>
        <dbReference type="Proteomes" id="UP000887565"/>
    </source>
</evidence>
<dbReference type="Proteomes" id="UP000887565">
    <property type="component" value="Unplaced"/>
</dbReference>
<keyword evidence="1" id="KW-1133">Transmembrane helix</keyword>
<keyword evidence="1" id="KW-0812">Transmembrane</keyword>
<dbReference type="SUPFAM" id="SSF81321">
    <property type="entry name" value="Family A G protein-coupled receptor-like"/>
    <property type="match status" value="1"/>
</dbReference>
<name>A0A915JDV3_ROMCU</name>
<evidence type="ECO:0000256" key="1">
    <source>
        <dbReference type="SAM" id="Phobius"/>
    </source>
</evidence>
<proteinExistence type="predicted"/>
<accession>A0A915JDV3</accession>
<evidence type="ECO:0000313" key="3">
    <source>
        <dbReference type="WBParaSite" id="nRc.2.0.1.t24694-RA"/>
    </source>
</evidence>
<feature type="transmembrane region" description="Helical" evidence="1">
    <location>
        <begin position="94"/>
        <end position="114"/>
    </location>
</feature>
<keyword evidence="1" id="KW-0472">Membrane</keyword>
<dbReference type="AlphaFoldDB" id="A0A915JDV3"/>
<feature type="transmembrane region" description="Helical" evidence="1">
    <location>
        <begin position="59"/>
        <end position="82"/>
    </location>
</feature>
<keyword evidence="2" id="KW-1185">Reference proteome</keyword>
<dbReference type="Pfam" id="PF10321">
    <property type="entry name" value="7TM_GPCR_Srt"/>
    <property type="match status" value="1"/>
</dbReference>
<dbReference type="InterPro" id="IPR019425">
    <property type="entry name" value="7TM_GPCR_serpentine_rcpt_Srt"/>
</dbReference>
<reference evidence="3" key="1">
    <citation type="submission" date="2022-11" db="UniProtKB">
        <authorList>
            <consortium name="WormBaseParasite"/>
        </authorList>
    </citation>
    <scope>IDENTIFICATION</scope>
</reference>
<feature type="transmembrane region" description="Helical" evidence="1">
    <location>
        <begin position="20"/>
        <end position="38"/>
    </location>
</feature>
<protein>
    <submittedName>
        <fullName evidence="3">7TM GPCR serpentine receptor class x (Srx) domain-containing protein</fullName>
    </submittedName>
</protein>